<feature type="compositionally biased region" description="Basic and acidic residues" evidence="1">
    <location>
        <begin position="558"/>
        <end position="580"/>
    </location>
</feature>
<feature type="compositionally biased region" description="Low complexity" evidence="1">
    <location>
        <begin position="504"/>
        <end position="513"/>
    </location>
</feature>
<dbReference type="EMBL" id="MIGC01001405">
    <property type="protein sequence ID" value="PHJ22939.1"/>
    <property type="molecule type" value="Genomic_DNA"/>
</dbReference>
<feature type="compositionally biased region" description="Basic and acidic residues" evidence="1">
    <location>
        <begin position="729"/>
        <end position="754"/>
    </location>
</feature>
<feature type="compositionally biased region" description="Low complexity" evidence="1">
    <location>
        <begin position="598"/>
        <end position="609"/>
    </location>
</feature>
<feature type="compositionally biased region" description="Basic and acidic residues" evidence="1">
    <location>
        <begin position="474"/>
        <end position="483"/>
    </location>
</feature>
<name>A0A2C6L3I3_9APIC</name>
<reference evidence="2 3" key="1">
    <citation type="journal article" date="2017" name="Int. J. Parasitol.">
        <title>The genome of the protozoan parasite Cystoisospora suis and a reverse vaccinology approach to identify vaccine candidates.</title>
        <authorList>
            <person name="Palmieri N."/>
            <person name="Shrestha A."/>
            <person name="Ruttkowski B."/>
            <person name="Beck T."/>
            <person name="Vogl C."/>
            <person name="Tomley F."/>
            <person name="Blake D.P."/>
            <person name="Joachim A."/>
        </authorList>
    </citation>
    <scope>NUCLEOTIDE SEQUENCE [LARGE SCALE GENOMIC DNA]</scope>
    <source>
        <strain evidence="2 3">Wien I</strain>
    </source>
</reference>
<keyword evidence="3" id="KW-1185">Reference proteome</keyword>
<evidence type="ECO:0000313" key="2">
    <source>
        <dbReference type="EMBL" id="PHJ22939.1"/>
    </source>
</evidence>
<feature type="compositionally biased region" description="Polar residues" evidence="1">
    <location>
        <begin position="408"/>
        <end position="431"/>
    </location>
</feature>
<sequence length="794" mass="82674">MATPKISPRGGGERGTKHDASSPSSPPSEKKGALAPSAGDVHSSSSSSQSTGDDAARSVNKATLDEKGEKEGSGIAIAHSDDKDLPPSTASLTTTNTPSTVNRTTASGVSSTAPGEARTTIDTDHTRGQTGDTQALPSSVPSPKSSSSSSSSSSRPSALTGGGLSSSSSPRISSSTSLAGNRNLSTSHAASPSPRQAVGRQTPGVSSSSSSSARGGPSLPLSRASSIMSRRSSIRSIDSSSMNQRRPMQSSAPRLVEVRGQLAVDNISSLDELLNLLQDENSPFYLQLQDVELRVGPNQVTRLGEALPALRDHLREMQRQQQQETTITKISPPSRTPGTVQTIGGGGGARARGDARSSNPRAKAPQATSTQPQGGALRTGIVFRGTIEGRRTEEGVASRGGPGRDVSRTSLMRGSSRGVTTAASLSSSRGTTGLVGRAGRGEIQAKSASGTALTRQATASSRGREGVGGVRSIADIRREREAEAAAGGGGRGGRFGLDEGGGQASQAQQANQSIMQRLAEVQQEVKSLLASEGVTSDAGAAAAGKMKKKGDGDGGGGGEKKTGADHHEGDGETKKIDALKNKLLAGSHKAGDGKDGDGSSSSSSSSSKVGGEGSKRKEEDEKEKKAKEEEAERKRKEEQEREKKEEEERKRKAEEENKAKEAEAERKRKEEEEREKKEEEERKRKAEEENKAKEVKDRGESTEDKSFARTVASFLLRAFSSKDVNATDTDEKKKIAESSSSSEKKDGEEVKKTGEGGAGGGKGAVAKKNMQPKAKPKMRPKSPPKSLAANSSSS</sequence>
<dbReference type="GO" id="GO:0005856">
    <property type="term" value="C:cytoskeleton"/>
    <property type="evidence" value="ECO:0007669"/>
    <property type="project" value="TreeGrafter"/>
</dbReference>
<dbReference type="GeneID" id="94426617"/>
<dbReference type="RefSeq" id="XP_067924616.1">
    <property type="nucleotide sequence ID" value="XM_068063406.1"/>
</dbReference>
<dbReference type="Proteomes" id="UP000221165">
    <property type="component" value="Unassembled WGS sequence"/>
</dbReference>
<dbReference type="VEuPathDB" id="ToxoDB:CSUI_003208"/>
<feature type="compositionally biased region" description="Polar residues" evidence="1">
    <location>
        <begin position="324"/>
        <end position="342"/>
    </location>
</feature>
<evidence type="ECO:0000313" key="3">
    <source>
        <dbReference type="Proteomes" id="UP000221165"/>
    </source>
</evidence>
<protein>
    <submittedName>
        <fullName evidence="2">Uncharacterized protein</fullName>
    </submittedName>
</protein>
<dbReference type="GO" id="GO:0051015">
    <property type="term" value="F:actin filament binding"/>
    <property type="evidence" value="ECO:0007669"/>
    <property type="project" value="TreeGrafter"/>
</dbReference>
<feature type="compositionally biased region" description="Polar residues" evidence="1">
    <location>
        <begin position="446"/>
        <end position="459"/>
    </location>
</feature>
<dbReference type="PANTHER" id="PTHR45920:SF7">
    <property type="entry name" value="FORMIN-G"/>
    <property type="match status" value="1"/>
</dbReference>
<organism evidence="2 3">
    <name type="scientific">Cystoisospora suis</name>
    <dbReference type="NCBI Taxonomy" id="483139"/>
    <lineage>
        <taxon>Eukaryota</taxon>
        <taxon>Sar</taxon>
        <taxon>Alveolata</taxon>
        <taxon>Apicomplexa</taxon>
        <taxon>Conoidasida</taxon>
        <taxon>Coccidia</taxon>
        <taxon>Eucoccidiorida</taxon>
        <taxon>Eimeriorina</taxon>
        <taxon>Sarcocystidae</taxon>
        <taxon>Cystoisospora</taxon>
    </lineage>
</organism>
<feature type="compositionally biased region" description="Polar residues" evidence="1">
    <location>
        <begin position="180"/>
        <end position="194"/>
    </location>
</feature>
<feature type="compositionally biased region" description="Low complexity" evidence="1">
    <location>
        <begin position="137"/>
        <end position="179"/>
    </location>
</feature>
<feature type="compositionally biased region" description="Basic and acidic residues" evidence="1">
    <location>
        <begin position="387"/>
        <end position="396"/>
    </location>
</feature>
<feature type="compositionally biased region" description="Low complexity" evidence="1">
    <location>
        <begin position="222"/>
        <end position="241"/>
    </location>
</feature>
<dbReference type="GO" id="GO:0030866">
    <property type="term" value="P:cortical actin cytoskeleton organization"/>
    <property type="evidence" value="ECO:0007669"/>
    <property type="project" value="TreeGrafter"/>
</dbReference>
<feature type="compositionally biased region" description="Basic and acidic residues" evidence="1">
    <location>
        <begin position="613"/>
        <end position="707"/>
    </location>
</feature>
<gene>
    <name evidence="2" type="ORF">CSUI_003208</name>
</gene>
<feature type="compositionally biased region" description="Basic and acidic residues" evidence="1">
    <location>
        <begin position="11"/>
        <end position="20"/>
    </location>
</feature>
<feature type="compositionally biased region" description="Basic and acidic residues" evidence="1">
    <location>
        <begin position="63"/>
        <end position="72"/>
    </location>
</feature>
<feature type="compositionally biased region" description="Low complexity" evidence="1">
    <location>
        <begin position="86"/>
        <end position="106"/>
    </location>
</feature>
<dbReference type="OrthoDB" id="10472185at2759"/>
<feature type="region of interest" description="Disordered" evidence="1">
    <location>
        <begin position="318"/>
        <end position="515"/>
    </location>
</feature>
<feature type="compositionally biased region" description="Gly residues" evidence="1">
    <location>
        <begin position="486"/>
        <end position="503"/>
    </location>
</feature>
<feature type="compositionally biased region" description="Polar residues" evidence="1">
    <location>
        <begin position="242"/>
        <end position="252"/>
    </location>
</feature>
<proteinExistence type="predicted"/>
<dbReference type="AlphaFoldDB" id="A0A2C6L3I3"/>
<dbReference type="GO" id="GO:0005737">
    <property type="term" value="C:cytoplasm"/>
    <property type="evidence" value="ECO:0007669"/>
    <property type="project" value="TreeGrafter"/>
</dbReference>
<feature type="region of interest" description="Disordered" evidence="1">
    <location>
        <begin position="531"/>
        <end position="794"/>
    </location>
</feature>
<comment type="caution">
    <text evidence="2">The sequence shown here is derived from an EMBL/GenBank/DDBJ whole genome shotgun (WGS) entry which is preliminary data.</text>
</comment>
<evidence type="ECO:0000256" key="1">
    <source>
        <dbReference type="SAM" id="MobiDB-lite"/>
    </source>
</evidence>
<feature type="region of interest" description="Disordered" evidence="1">
    <location>
        <begin position="1"/>
        <end position="254"/>
    </location>
</feature>
<accession>A0A2C6L3I3</accession>
<dbReference type="PANTHER" id="PTHR45920">
    <property type="entry name" value="FORMIN HOMOLOGY 2 DOMAIN CONTAINING, ISOFORM I"/>
    <property type="match status" value="1"/>
</dbReference>